<dbReference type="InterPro" id="IPR002885">
    <property type="entry name" value="PPR_rpt"/>
</dbReference>
<dbReference type="Proteomes" id="UP000054477">
    <property type="component" value="Unassembled WGS sequence"/>
</dbReference>
<feature type="domain" description="Pentatricopeptide repeat-containing protein-mitochondrial" evidence="6">
    <location>
        <begin position="206"/>
        <end position="338"/>
    </location>
</feature>
<comment type="similarity">
    <text evidence="1">Belongs to the CCM1 family.</text>
</comment>
<evidence type="ECO:0000256" key="3">
    <source>
        <dbReference type="ARBA" id="ARBA00044493"/>
    </source>
</evidence>
<dbReference type="OrthoDB" id="185373at2759"/>
<proteinExistence type="inferred from homology"/>
<comment type="subunit">
    <text evidence="4">Binds to mitochondrial small subunit 15S rRNA.</text>
</comment>
<dbReference type="HOGENOM" id="CLU_008514_2_0_1"/>
<dbReference type="Pfam" id="PF23276">
    <property type="entry name" value="TPR_24"/>
    <property type="match status" value="1"/>
</dbReference>
<keyword evidence="2" id="KW-0677">Repeat</keyword>
<feature type="repeat" description="PPR" evidence="5">
    <location>
        <begin position="346"/>
        <end position="380"/>
    </location>
</feature>
<dbReference type="Pfam" id="PF13041">
    <property type="entry name" value="PPR_2"/>
    <property type="match status" value="1"/>
</dbReference>
<protein>
    <recommendedName>
        <fullName evidence="6">Pentatricopeptide repeat-containing protein-mitochondrial domain-containing protein</fullName>
    </recommendedName>
</protein>
<dbReference type="PROSITE" id="PS51375">
    <property type="entry name" value="PPR"/>
    <property type="match status" value="3"/>
</dbReference>
<evidence type="ECO:0000256" key="4">
    <source>
        <dbReference type="ARBA" id="ARBA00044511"/>
    </source>
</evidence>
<reference evidence="8" key="2">
    <citation type="submission" date="2015-01" db="EMBL/GenBank/DDBJ databases">
        <title>Evolutionary Origins and Diversification of the Mycorrhizal Mutualists.</title>
        <authorList>
            <consortium name="DOE Joint Genome Institute"/>
            <consortium name="Mycorrhizal Genomics Consortium"/>
            <person name="Kohler A."/>
            <person name="Kuo A."/>
            <person name="Nagy L.G."/>
            <person name="Floudas D."/>
            <person name="Copeland A."/>
            <person name="Barry K.W."/>
            <person name="Cichocki N."/>
            <person name="Veneault-Fourrey C."/>
            <person name="LaButti K."/>
            <person name="Lindquist E.A."/>
            <person name="Lipzen A."/>
            <person name="Lundell T."/>
            <person name="Morin E."/>
            <person name="Murat C."/>
            <person name="Riley R."/>
            <person name="Ohm R."/>
            <person name="Sun H."/>
            <person name="Tunlid A."/>
            <person name="Henrissat B."/>
            <person name="Grigoriev I.V."/>
            <person name="Hibbett D.S."/>
            <person name="Martin F."/>
        </authorList>
    </citation>
    <scope>NUCLEOTIDE SEQUENCE [LARGE SCALE GENOMIC DNA]</scope>
    <source>
        <strain evidence="8">LaAM-08-1</strain>
    </source>
</reference>
<dbReference type="InterPro" id="IPR011990">
    <property type="entry name" value="TPR-like_helical_dom_sf"/>
</dbReference>
<dbReference type="AlphaFoldDB" id="A0A0C9XF75"/>
<dbReference type="Gene3D" id="1.25.40.10">
    <property type="entry name" value="Tetratricopeptide repeat domain"/>
    <property type="match status" value="3"/>
</dbReference>
<dbReference type="InterPro" id="IPR057027">
    <property type="entry name" value="TPR_mt"/>
</dbReference>
<feature type="repeat" description="PPR" evidence="5">
    <location>
        <begin position="99"/>
        <end position="133"/>
    </location>
</feature>
<evidence type="ECO:0000313" key="8">
    <source>
        <dbReference type="Proteomes" id="UP000054477"/>
    </source>
</evidence>
<dbReference type="PANTHER" id="PTHR47447:SF17">
    <property type="entry name" value="OS12G0638900 PROTEIN"/>
    <property type="match status" value="1"/>
</dbReference>
<feature type="repeat" description="PPR" evidence="5">
    <location>
        <begin position="30"/>
        <end position="64"/>
    </location>
</feature>
<keyword evidence="8" id="KW-1185">Reference proteome</keyword>
<evidence type="ECO:0000256" key="5">
    <source>
        <dbReference type="PROSITE-ProRule" id="PRU00708"/>
    </source>
</evidence>
<accession>A0A0C9XF75</accession>
<dbReference type="Pfam" id="PF13812">
    <property type="entry name" value="PPR_3"/>
    <property type="match status" value="2"/>
</dbReference>
<dbReference type="NCBIfam" id="TIGR00756">
    <property type="entry name" value="PPR"/>
    <property type="match status" value="1"/>
</dbReference>
<gene>
    <name evidence="7" type="ORF">K443DRAFT_676675</name>
</gene>
<evidence type="ECO:0000256" key="2">
    <source>
        <dbReference type="ARBA" id="ARBA00022737"/>
    </source>
</evidence>
<name>A0A0C9XF75_9AGAR</name>
<evidence type="ECO:0000256" key="1">
    <source>
        <dbReference type="ARBA" id="ARBA00006192"/>
    </source>
</evidence>
<sequence length="451" mass="50761">MQIMAASEARRLAECLAIAAQMKENRLKPDISTYNALMSAVSRDGNWLQAWAILDDMFLIGVKPTTTTFNHLIYAQRQRSSAHMWNVLDKMDQTGVPPNAATFTHTIRRFVNDGNLEMALQYLYTMQPHGLVPELTAAEHVIILAAQCNQPRLAIDLANWFENISPQRLGPSVWMACLTSSAECMYVQGVSGCWKVVHHMNVLPDEGLCVSILHTAARFGRPNLATDVLRTLKVQGIPWKEHHFASLVEAFTRNKQIKEAFIALGMMRSNEVDPIDSTSTPILDAVKIDAESVDIACLIIDEIYKEKRSVDLAALKVLIQAAVHLGDLQRALGTYRSFPDYNVVPDISIFNILLDGCIKTQHRQVADSLLVDLKEANVKPNQDTYEKITYLSLAQETYEDAFFYLEEMKAAGHSPPRKVYKALAEKCQLNNDARFDIIIEEMKEFGYDIDI</sequence>
<dbReference type="STRING" id="1095629.A0A0C9XF75"/>
<comment type="function">
    <text evidence="3">Regulates mitochondrial small subunit maturation by controlling 15S rRNA 5'-end processing. Localizes to the 5' precursor of the 15S rRNA in a position that is subsequently occupied by mS47 in the mature yeast mtSSU. Uses structure and sequence-specific RNA recognition, binding to a single-stranded region of the precursor and specifically recognizing bases -6 to -1. The exchange of Ccm1 for mS47 is coupled to the irreversible removal of precursor rRNA that is accompanied by conformational changes of the mitoribosomal proteins uS5m and mS26. These conformational changes signal completion of 5'-end rRNA processing through protection of the mature 5'-end of the 15S rRNA and stabilization of mS47. The removal of the 5' precursor together with the dissociation of Ccm1 may be catalyzed by the 5'-3' exoribonuclease Pet127. Involved in the specific removal of group I introns in mitochondrial encoded transcripts.</text>
</comment>
<dbReference type="EMBL" id="KN838579">
    <property type="protein sequence ID" value="KIK03496.1"/>
    <property type="molecule type" value="Genomic_DNA"/>
</dbReference>
<dbReference type="PANTHER" id="PTHR47447">
    <property type="entry name" value="OS03G0856100 PROTEIN"/>
    <property type="match status" value="1"/>
</dbReference>
<reference evidence="7 8" key="1">
    <citation type="submission" date="2014-04" db="EMBL/GenBank/DDBJ databases">
        <authorList>
            <consortium name="DOE Joint Genome Institute"/>
            <person name="Kuo A."/>
            <person name="Kohler A."/>
            <person name="Nagy L.G."/>
            <person name="Floudas D."/>
            <person name="Copeland A."/>
            <person name="Barry K.W."/>
            <person name="Cichocki N."/>
            <person name="Veneault-Fourrey C."/>
            <person name="LaButti K."/>
            <person name="Lindquist E.A."/>
            <person name="Lipzen A."/>
            <person name="Lundell T."/>
            <person name="Morin E."/>
            <person name="Murat C."/>
            <person name="Sun H."/>
            <person name="Tunlid A."/>
            <person name="Henrissat B."/>
            <person name="Grigoriev I.V."/>
            <person name="Hibbett D.S."/>
            <person name="Martin F."/>
            <person name="Nordberg H.P."/>
            <person name="Cantor M.N."/>
            <person name="Hua S.X."/>
        </authorList>
    </citation>
    <scope>NUCLEOTIDE SEQUENCE [LARGE SCALE GENOMIC DNA]</scope>
    <source>
        <strain evidence="7 8">LaAM-08-1</strain>
    </source>
</reference>
<organism evidence="7 8">
    <name type="scientific">Laccaria amethystina LaAM-08-1</name>
    <dbReference type="NCBI Taxonomy" id="1095629"/>
    <lineage>
        <taxon>Eukaryota</taxon>
        <taxon>Fungi</taxon>
        <taxon>Dikarya</taxon>
        <taxon>Basidiomycota</taxon>
        <taxon>Agaricomycotina</taxon>
        <taxon>Agaricomycetes</taxon>
        <taxon>Agaricomycetidae</taxon>
        <taxon>Agaricales</taxon>
        <taxon>Agaricineae</taxon>
        <taxon>Hydnangiaceae</taxon>
        <taxon>Laccaria</taxon>
    </lineage>
</organism>
<evidence type="ECO:0000259" key="6">
    <source>
        <dbReference type="Pfam" id="PF23276"/>
    </source>
</evidence>
<evidence type="ECO:0000313" key="7">
    <source>
        <dbReference type="EMBL" id="KIK03496.1"/>
    </source>
</evidence>